<feature type="signal peptide" evidence="1">
    <location>
        <begin position="1"/>
        <end position="17"/>
    </location>
</feature>
<protein>
    <submittedName>
        <fullName evidence="2">Uncharacterized protein</fullName>
    </submittedName>
</protein>
<keyword evidence="3" id="KW-1185">Reference proteome</keyword>
<accession>A0A8K0UJA5</accession>
<sequence>MYAVFLTSVVLAATAHAAHLLFRVFPFRLMGSPKGENAVTDDTGKSDSGSVSGTSSLALKEGVSQSQYNVYIFMTLIPVFSARRDRKWWTHWRHQTPALRLIQAFCSSLSGISAL</sequence>
<evidence type="ECO:0000256" key="1">
    <source>
        <dbReference type="SAM" id="SignalP"/>
    </source>
</evidence>
<evidence type="ECO:0000313" key="3">
    <source>
        <dbReference type="Proteomes" id="UP000813824"/>
    </source>
</evidence>
<dbReference type="AlphaFoldDB" id="A0A8K0UJA5"/>
<organism evidence="2 3">
    <name type="scientific">Cristinia sonorae</name>
    <dbReference type="NCBI Taxonomy" id="1940300"/>
    <lineage>
        <taxon>Eukaryota</taxon>
        <taxon>Fungi</taxon>
        <taxon>Dikarya</taxon>
        <taxon>Basidiomycota</taxon>
        <taxon>Agaricomycotina</taxon>
        <taxon>Agaricomycetes</taxon>
        <taxon>Agaricomycetidae</taxon>
        <taxon>Agaricales</taxon>
        <taxon>Pleurotineae</taxon>
        <taxon>Stephanosporaceae</taxon>
        <taxon>Cristinia</taxon>
    </lineage>
</organism>
<evidence type="ECO:0000313" key="2">
    <source>
        <dbReference type="EMBL" id="KAH8094554.1"/>
    </source>
</evidence>
<keyword evidence="1" id="KW-0732">Signal</keyword>
<comment type="caution">
    <text evidence="2">The sequence shown here is derived from an EMBL/GenBank/DDBJ whole genome shotgun (WGS) entry which is preliminary data.</text>
</comment>
<proteinExistence type="predicted"/>
<reference evidence="2" key="1">
    <citation type="journal article" date="2021" name="New Phytol.">
        <title>Evolutionary innovations through gain and loss of genes in the ectomycorrhizal Boletales.</title>
        <authorList>
            <person name="Wu G."/>
            <person name="Miyauchi S."/>
            <person name="Morin E."/>
            <person name="Kuo A."/>
            <person name="Drula E."/>
            <person name="Varga T."/>
            <person name="Kohler A."/>
            <person name="Feng B."/>
            <person name="Cao Y."/>
            <person name="Lipzen A."/>
            <person name="Daum C."/>
            <person name="Hundley H."/>
            <person name="Pangilinan J."/>
            <person name="Johnson J."/>
            <person name="Barry K."/>
            <person name="LaButti K."/>
            <person name="Ng V."/>
            <person name="Ahrendt S."/>
            <person name="Min B."/>
            <person name="Choi I.G."/>
            <person name="Park H."/>
            <person name="Plett J.M."/>
            <person name="Magnuson J."/>
            <person name="Spatafora J.W."/>
            <person name="Nagy L.G."/>
            <person name="Henrissat B."/>
            <person name="Grigoriev I.V."/>
            <person name="Yang Z.L."/>
            <person name="Xu J."/>
            <person name="Martin F.M."/>
        </authorList>
    </citation>
    <scope>NUCLEOTIDE SEQUENCE</scope>
    <source>
        <strain evidence="2">KKN 215</strain>
    </source>
</reference>
<dbReference type="Proteomes" id="UP000813824">
    <property type="component" value="Unassembled WGS sequence"/>
</dbReference>
<name>A0A8K0UJA5_9AGAR</name>
<dbReference type="EMBL" id="JAEVFJ010000026">
    <property type="protein sequence ID" value="KAH8094554.1"/>
    <property type="molecule type" value="Genomic_DNA"/>
</dbReference>
<feature type="chain" id="PRO_5035449773" evidence="1">
    <location>
        <begin position="18"/>
        <end position="115"/>
    </location>
</feature>
<gene>
    <name evidence="2" type="ORF">BXZ70DRAFT_364344</name>
</gene>